<protein>
    <submittedName>
        <fullName evidence="1">Uncharacterized protein</fullName>
    </submittedName>
</protein>
<accession>A0A326TSY2</accession>
<comment type="caution">
    <text evidence="1">The sequence shown here is derived from an EMBL/GenBank/DDBJ whole genome shotgun (WGS) entry which is preliminary data.</text>
</comment>
<dbReference type="Proteomes" id="UP000248806">
    <property type="component" value="Unassembled WGS sequence"/>
</dbReference>
<evidence type="ECO:0000313" key="1">
    <source>
        <dbReference type="EMBL" id="PZW18321.1"/>
    </source>
</evidence>
<name>A0A326TSY2_THEHA</name>
<organism evidence="1 2">
    <name type="scientific">Thermosporothrix hazakensis</name>
    <dbReference type="NCBI Taxonomy" id="644383"/>
    <lineage>
        <taxon>Bacteria</taxon>
        <taxon>Bacillati</taxon>
        <taxon>Chloroflexota</taxon>
        <taxon>Ktedonobacteria</taxon>
        <taxon>Ktedonobacterales</taxon>
        <taxon>Thermosporotrichaceae</taxon>
        <taxon>Thermosporothrix</taxon>
    </lineage>
</organism>
<evidence type="ECO:0000313" key="2">
    <source>
        <dbReference type="Proteomes" id="UP000248806"/>
    </source>
</evidence>
<sequence length="88" mass="10615">MQKVQRQHDRRTIRSYPDRSGERVLKRDLNALTARAFEHILTEKQAQHHLFIKGAMHLKEFFAERRETEEDLFFVGWQRFLGNEVFGD</sequence>
<dbReference type="AlphaFoldDB" id="A0A326TSY2"/>
<proteinExistence type="predicted"/>
<keyword evidence="2" id="KW-1185">Reference proteome</keyword>
<reference evidence="1 2" key="1">
    <citation type="submission" date="2018-06" db="EMBL/GenBank/DDBJ databases">
        <title>Genomic Encyclopedia of Archaeal and Bacterial Type Strains, Phase II (KMG-II): from individual species to whole genera.</title>
        <authorList>
            <person name="Goeker M."/>
        </authorList>
    </citation>
    <scope>NUCLEOTIDE SEQUENCE [LARGE SCALE GENOMIC DNA]</scope>
    <source>
        <strain evidence="1 2">ATCC BAA-1881</strain>
    </source>
</reference>
<dbReference type="EMBL" id="QKUF01000053">
    <property type="protein sequence ID" value="PZW18321.1"/>
    <property type="molecule type" value="Genomic_DNA"/>
</dbReference>
<gene>
    <name evidence="1" type="ORF">EI42_06238</name>
</gene>